<dbReference type="InterPro" id="IPR029045">
    <property type="entry name" value="ClpP/crotonase-like_dom_sf"/>
</dbReference>
<dbReference type="GO" id="GO:0009536">
    <property type="term" value="C:plastid"/>
    <property type="evidence" value="ECO:0007669"/>
    <property type="project" value="UniProtKB-ARBA"/>
</dbReference>
<dbReference type="EMBL" id="LGRX02000421">
    <property type="protein sequence ID" value="KAK3288665.1"/>
    <property type="molecule type" value="Genomic_DNA"/>
</dbReference>
<dbReference type="SUPFAM" id="SSF52096">
    <property type="entry name" value="ClpP/crotonase"/>
    <property type="match status" value="1"/>
</dbReference>
<evidence type="ECO:0000313" key="3">
    <source>
        <dbReference type="EMBL" id="KAK3288665.1"/>
    </source>
</evidence>
<organism evidence="3 4">
    <name type="scientific">Cymbomonas tetramitiformis</name>
    <dbReference type="NCBI Taxonomy" id="36881"/>
    <lineage>
        <taxon>Eukaryota</taxon>
        <taxon>Viridiplantae</taxon>
        <taxon>Chlorophyta</taxon>
        <taxon>Pyramimonadophyceae</taxon>
        <taxon>Pyramimonadales</taxon>
        <taxon>Pyramimonadaceae</taxon>
        <taxon>Cymbomonas</taxon>
    </lineage>
</organism>
<dbReference type="PRINTS" id="PR00127">
    <property type="entry name" value="CLPPROTEASEP"/>
</dbReference>
<dbReference type="GO" id="GO:0004176">
    <property type="term" value="F:ATP-dependent peptidase activity"/>
    <property type="evidence" value="ECO:0007669"/>
    <property type="project" value="InterPro"/>
</dbReference>
<evidence type="ECO:0000256" key="2">
    <source>
        <dbReference type="RuleBase" id="RU003567"/>
    </source>
</evidence>
<protein>
    <recommendedName>
        <fullName evidence="2">ATP-dependent Clp protease proteolytic subunit</fullName>
    </recommendedName>
</protein>
<reference evidence="3 4" key="1">
    <citation type="journal article" date="2015" name="Genome Biol. Evol.">
        <title>Comparative Genomics of a Bacterivorous Green Alga Reveals Evolutionary Causalities and Consequences of Phago-Mixotrophic Mode of Nutrition.</title>
        <authorList>
            <person name="Burns J.A."/>
            <person name="Paasch A."/>
            <person name="Narechania A."/>
            <person name="Kim E."/>
        </authorList>
    </citation>
    <scope>NUCLEOTIDE SEQUENCE [LARGE SCALE GENOMIC DNA]</scope>
    <source>
        <strain evidence="3 4">PLY_AMNH</strain>
    </source>
</reference>
<dbReference type="GO" id="GO:0004252">
    <property type="term" value="F:serine-type endopeptidase activity"/>
    <property type="evidence" value="ECO:0007669"/>
    <property type="project" value="InterPro"/>
</dbReference>
<dbReference type="Pfam" id="PF00574">
    <property type="entry name" value="CLP_protease"/>
    <property type="match status" value="1"/>
</dbReference>
<accession>A0AAE0LKY3</accession>
<dbReference type="PANTHER" id="PTHR10381:SF11">
    <property type="entry name" value="ATP-DEPENDENT CLP PROTEASE PROTEOLYTIC SUBUNIT, MITOCHONDRIAL"/>
    <property type="match status" value="1"/>
</dbReference>
<sequence>MSARGFDDASRLRPCGRGAYEPGGGANIRSSMDALLGVELVEIALTGPIDEHVADIVCDGFLKATQRKQASVLFFIHSSGGSVAAGKRILDAMKVYRKVVGGGVHTHVAVHAMSMAAVIFLCGNYRTMCKTATLMLHQVSIRDTVACSRTATDSASTSAHHTKLNLELFELVASRSGVSMDKLRELAFAQDWYVYAEDAERCKMVDGILDCSPYTLIQLSCKLDTH</sequence>
<name>A0AAE0LKY3_9CHLO</name>
<dbReference type="GO" id="GO:0006515">
    <property type="term" value="P:protein quality control for misfolded or incompletely synthesized proteins"/>
    <property type="evidence" value="ECO:0007669"/>
    <property type="project" value="TreeGrafter"/>
</dbReference>
<dbReference type="Proteomes" id="UP001190700">
    <property type="component" value="Unassembled WGS sequence"/>
</dbReference>
<dbReference type="InterPro" id="IPR001907">
    <property type="entry name" value="ClpP"/>
</dbReference>
<keyword evidence="4" id="KW-1185">Reference proteome</keyword>
<gene>
    <name evidence="3" type="ORF">CYMTET_3883</name>
</gene>
<proteinExistence type="inferred from homology"/>
<dbReference type="AlphaFoldDB" id="A0AAE0LKY3"/>
<evidence type="ECO:0000313" key="4">
    <source>
        <dbReference type="Proteomes" id="UP001190700"/>
    </source>
</evidence>
<dbReference type="PANTHER" id="PTHR10381">
    <property type="entry name" value="ATP-DEPENDENT CLP PROTEASE PROTEOLYTIC SUBUNIT"/>
    <property type="match status" value="1"/>
</dbReference>
<dbReference type="InterPro" id="IPR023562">
    <property type="entry name" value="ClpP/TepA"/>
</dbReference>
<dbReference type="GO" id="GO:0051117">
    <property type="term" value="F:ATPase binding"/>
    <property type="evidence" value="ECO:0007669"/>
    <property type="project" value="TreeGrafter"/>
</dbReference>
<comment type="caution">
    <text evidence="3">The sequence shown here is derived from an EMBL/GenBank/DDBJ whole genome shotgun (WGS) entry which is preliminary data.</text>
</comment>
<dbReference type="GO" id="GO:0009368">
    <property type="term" value="C:endopeptidase Clp complex"/>
    <property type="evidence" value="ECO:0007669"/>
    <property type="project" value="TreeGrafter"/>
</dbReference>
<dbReference type="Gene3D" id="3.90.226.10">
    <property type="entry name" value="2-enoyl-CoA Hydratase, Chain A, domain 1"/>
    <property type="match status" value="1"/>
</dbReference>
<comment type="similarity">
    <text evidence="1 2">Belongs to the peptidase S14 family.</text>
</comment>
<evidence type="ECO:0000256" key="1">
    <source>
        <dbReference type="ARBA" id="ARBA00007039"/>
    </source>
</evidence>